<feature type="region of interest" description="Disordered" evidence="1">
    <location>
        <begin position="1"/>
        <end position="21"/>
    </location>
</feature>
<reference evidence="3" key="2">
    <citation type="submission" date="2021-09" db="EMBL/GenBank/DDBJ databases">
        <authorList>
            <person name="Jia N."/>
            <person name="Wang J."/>
            <person name="Shi W."/>
            <person name="Du L."/>
            <person name="Sun Y."/>
            <person name="Zhan W."/>
            <person name="Jiang J."/>
            <person name="Wang Q."/>
            <person name="Zhang B."/>
            <person name="Ji P."/>
            <person name="Sakyi L.B."/>
            <person name="Cui X."/>
            <person name="Yuan T."/>
            <person name="Jiang B."/>
            <person name="Yang W."/>
            <person name="Lam T.T.-Y."/>
            <person name="Chang Q."/>
            <person name="Ding S."/>
            <person name="Wang X."/>
            <person name="Zhu J."/>
            <person name="Ruan X."/>
            <person name="Zhao L."/>
            <person name="Wei J."/>
            <person name="Que T."/>
            <person name="Du C."/>
            <person name="Cheng J."/>
            <person name="Dai P."/>
            <person name="Han X."/>
            <person name="Huang E."/>
            <person name="Gao Y."/>
            <person name="Liu J."/>
            <person name="Shao H."/>
            <person name="Ye R."/>
            <person name="Li L."/>
            <person name="Wei W."/>
            <person name="Wang X."/>
            <person name="Wang C."/>
            <person name="Huo Q."/>
            <person name="Li W."/>
            <person name="Guo W."/>
            <person name="Chen H."/>
            <person name="Chen S."/>
            <person name="Zhou L."/>
            <person name="Zhou L."/>
            <person name="Ni X."/>
            <person name="Tian J."/>
            <person name="Zhou Y."/>
            <person name="Sheng Y."/>
            <person name="Liu T."/>
            <person name="Pan Y."/>
            <person name="Xia L."/>
            <person name="Li J."/>
            <person name="Zhao F."/>
            <person name="Cao W."/>
        </authorList>
    </citation>
    <scope>NUCLEOTIDE SEQUENCE</scope>
    <source>
        <strain evidence="3">Rmic-2018</strain>
        <tissue evidence="3">Larvae</tissue>
    </source>
</reference>
<dbReference type="AlphaFoldDB" id="A0A9J6EPY1"/>
<dbReference type="PANTHER" id="PTHR33327">
    <property type="entry name" value="ENDONUCLEASE"/>
    <property type="match status" value="1"/>
</dbReference>
<feature type="domain" description="DUF7041" evidence="2">
    <location>
        <begin position="33"/>
        <end position="92"/>
    </location>
</feature>
<name>A0A9J6EPY1_RHIMP</name>
<comment type="caution">
    <text evidence="3">The sequence shown here is derived from an EMBL/GenBank/DDBJ whole genome shotgun (WGS) entry which is preliminary data.</text>
</comment>
<protein>
    <recommendedName>
        <fullName evidence="2">DUF7041 domain-containing protein</fullName>
    </recommendedName>
</protein>
<evidence type="ECO:0000259" key="2">
    <source>
        <dbReference type="Pfam" id="PF23055"/>
    </source>
</evidence>
<dbReference type="Pfam" id="PF23055">
    <property type="entry name" value="DUF7041"/>
    <property type="match status" value="1"/>
</dbReference>
<reference evidence="3" key="1">
    <citation type="journal article" date="2020" name="Cell">
        <title>Large-Scale Comparative Analyses of Tick Genomes Elucidate Their Genetic Diversity and Vector Capacities.</title>
        <authorList>
            <consortium name="Tick Genome and Microbiome Consortium (TIGMIC)"/>
            <person name="Jia N."/>
            <person name="Wang J."/>
            <person name="Shi W."/>
            <person name="Du L."/>
            <person name="Sun Y."/>
            <person name="Zhan W."/>
            <person name="Jiang J.F."/>
            <person name="Wang Q."/>
            <person name="Zhang B."/>
            <person name="Ji P."/>
            <person name="Bell-Sakyi L."/>
            <person name="Cui X.M."/>
            <person name="Yuan T.T."/>
            <person name="Jiang B.G."/>
            <person name="Yang W.F."/>
            <person name="Lam T.T."/>
            <person name="Chang Q.C."/>
            <person name="Ding S.J."/>
            <person name="Wang X.J."/>
            <person name="Zhu J.G."/>
            <person name="Ruan X.D."/>
            <person name="Zhao L."/>
            <person name="Wei J.T."/>
            <person name="Ye R.Z."/>
            <person name="Que T.C."/>
            <person name="Du C.H."/>
            <person name="Zhou Y.H."/>
            <person name="Cheng J.X."/>
            <person name="Dai P.F."/>
            <person name="Guo W.B."/>
            <person name="Han X.H."/>
            <person name="Huang E.J."/>
            <person name="Li L.F."/>
            <person name="Wei W."/>
            <person name="Gao Y.C."/>
            <person name="Liu J.Z."/>
            <person name="Shao H.Z."/>
            <person name="Wang X."/>
            <person name="Wang C.C."/>
            <person name="Yang T.C."/>
            <person name="Huo Q.B."/>
            <person name="Li W."/>
            <person name="Chen H.Y."/>
            <person name="Chen S.E."/>
            <person name="Zhou L.G."/>
            <person name="Ni X.B."/>
            <person name="Tian J.H."/>
            <person name="Sheng Y."/>
            <person name="Liu T."/>
            <person name="Pan Y.S."/>
            <person name="Xia L.Y."/>
            <person name="Li J."/>
            <person name="Zhao F."/>
            <person name="Cao W.C."/>
        </authorList>
    </citation>
    <scope>NUCLEOTIDE SEQUENCE</scope>
    <source>
        <strain evidence="3">Rmic-2018</strain>
    </source>
</reference>
<keyword evidence="4" id="KW-1185">Reference proteome</keyword>
<evidence type="ECO:0000313" key="3">
    <source>
        <dbReference type="EMBL" id="KAH8036247.1"/>
    </source>
</evidence>
<dbReference type="PANTHER" id="PTHR33327:SF3">
    <property type="entry name" value="RNA-DIRECTED DNA POLYMERASE"/>
    <property type="match status" value="1"/>
</dbReference>
<accession>A0A9J6EPY1</accession>
<dbReference type="EMBL" id="JABSTU010000003">
    <property type="protein sequence ID" value="KAH8036247.1"/>
    <property type="molecule type" value="Genomic_DNA"/>
</dbReference>
<gene>
    <name evidence="3" type="ORF">HPB51_021491</name>
</gene>
<sequence>MDAAGSSTLRGGPDTQEDSTPYASVAVFQHVDLPPFWPNNPSTWLLQVKAHFCLWQIGSPQTRYCQLVSCLSRDVAEDLGDILASPHPSHPY</sequence>
<evidence type="ECO:0000313" key="4">
    <source>
        <dbReference type="Proteomes" id="UP000821866"/>
    </source>
</evidence>
<dbReference type="Proteomes" id="UP000821866">
    <property type="component" value="Chromosome 11"/>
</dbReference>
<dbReference type="InterPro" id="IPR055469">
    <property type="entry name" value="DUF7041"/>
</dbReference>
<proteinExistence type="predicted"/>
<evidence type="ECO:0000256" key="1">
    <source>
        <dbReference type="SAM" id="MobiDB-lite"/>
    </source>
</evidence>
<organism evidence="3 4">
    <name type="scientific">Rhipicephalus microplus</name>
    <name type="common">Cattle tick</name>
    <name type="synonym">Boophilus microplus</name>
    <dbReference type="NCBI Taxonomy" id="6941"/>
    <lineage>
        <taxon>Eukaryota</taxon>
        <taxon>Metazoa</taxon>
        <taxon>Ecdysozoa</taxon>
        <taxon>Arthropoda</taxon>
        <taxon>Chelicerata</taxon>
        <taxon>Arachnida</taxon>
        <taxon>Acari</taxon>
        <taxon>Parasitiformes</taxon>
        <taxon>Ixodida</taxon>
        <taxon>Ixodoidea</taxon>
        <taxon>Ixodidae</taxon>
        <taxon>Rhipicephalinae</taxon>
        <taxon>Rhipicephalus</taxon>
        <taxon>Boophilus</taxon>
    </lineage>
</organism>